<dbReference type="InterPro" id="IPR025962">
    <property type="entry name" value="SdpI/YhfL"/>
</dbReference>
<proteinExistence type="predicted"/>
<feature type="transmembrane region" description="Helical" evidence="1">
    <location>
        <begin position="6"/>
        <end position="27"/>
    </location>
</feature>
<evidence type="ECO:0000313" key="2">
    <source>
        <dbReference type="EMBL" id="SKM30606.1"/>
    </source>
</evidence>
<dbReference type="Pfam" id="PF26137">
    <property type="entry name" value="Toxin_SdpC"/>
    <property type="match status" value="1"/>
</dbReference>
<feature type="transmembrane region" description="Helical" evidence="1">
    <location>
        <begin position="326"/>
        <end position="353"/>
    </location>
</feature>
<keyword evidence="1" id="KW-0472">Membrane</keyword>
<organism evidence="2 3">
    <name type="scientific">Mycobacteroides abscessus subsp. massiliense</name>
    <dbReference type="NCBI Taxonomy" id="1962118"/>
    <lineage>
        <taxon>Bacteria</taxon>
        <taxon>Bacillati</taxon>
        <taxon>Actinomycetota</taxon>
        <taxon>Actinomycetes</taxon>
        <taxon>Mycobacteriales</taxon>
        <taxon>Mycobacteriaceae</taxon>
        <taxon>Mycobacteroides</taxon>
        <taxon>Mycobacteroides abscessus</taxon>
    </lineage>
</organism>
<keyword evidence="1" id="KW-0812">Transmembrane</keyword>
<dbReference type="RefSeq" id="WP_074359855.1">
    <property type="nucleotide sequence ID" value="NZ_CP021122.1"/>
</dbReference>
<name>A0A1U0BMW8_9MYCO</name>
<dbReference type="InterPro" id="IPR023888">
    <property type="entry name" value="SdpC-like"/>
</dbReference>
<evidence type="ECO:0000313" key="3">
    <source>
        <dbReference type="Proteomes" id="UP000190074"/>
    </source>
</evidence>
<dbReference type="EMBL" id="FVGW01000006">
    <property type="protein sequence ID" value="SKM30606.1"/>
    <property type="molecule type" value="Genomic_DNA"/>
</dbReference>
<protein>
    <submittedName>
        <fullName evidence="2">Predicted integral membrane protein</fullName>
    </submittedName>
</protein>
<dbReference type="Proteomes" id="UP000190074">
    <property type="component" value="Unassembled WGS sequence"/>
</dbReference>
<dbReference type="AlphaFoldDB" id="A0A1U0BMW8"/>
<sequence length="385" mass="41306">MQPGVILGIFCLLILLLISVGIAIFWYSIRAGRLKRNIWIGIRTPGTLKSDEAWVAGHLSGVRVLLYTLPLNLLAALIVLWQITCQPNDLGILGIGFVVWIVLFLGIVVYSAVRANAAAHASVGGENDNPSKSKGGFSGPIVGLAIVGILAVAITSIRVNAGLNSSAHSDDRGVETNSVGAYSTRDIFEYITFSSGRIAREHPRLQLGMKFTNVLDDVKRNEILDSMVGCINAIEPNFESSFTSNFQSGDPYRVESALKVMDATATKLLNTKKAAPPCPEPPSPPQKPAGTGSGFWHTNLVVYTSGYVVLWALGALWTTVAAGISLALAAAVTAVVFVGFFVAVAAVVVPILITYQFERRDFTGIEHDQVVARIAAEFRPVRETK</sequence>
<feature type="transmembrane region" description="Helical" evidence="1">
    <location>
        <begin position="64"/>
        <end position="84"/>
    </location>
</feature>
<keyword evidence="1" id="KW-1133">Transmembrane helix</keyword>
<feature type="transmembrane region" description="Helical" evidence="1">
    <location>
        <begin position="300"/>
        <end position="320"/>
    </location>
</feature>
<reference evidence="2 3" key="1">
    <citation type="submission" date="2016-11" db="EMBL/GenBank/DDBJ databases">
        <authorList>
            <consortium name="Pathogen Informatics"/>
        </authorList>
    </citation>
    <scope>NUCLEOTIDE SEQUENCE [LARGE SCALE GENOMIC DNA]</scope>
    <source>
        <strain evidence="2 3">911</strain>
    </source>
</reference>
<feature type="transmembrane region" description="Helical" evidence="1">
    <location>
        <begin position="90"/>
        <end position="113"/>
    </location>
</feature>
<dbReference type="Pfam" id="PF13630">
    <property type="entry name" value="SdpI"/>
    <property type="match status" value="1"/>
</dbReference>
<accession>A0A1U0BMW8</accession>
<gene>
    <name evidence="2" type="ORF">SAMEA2259716_03507</name>
</gene>
<evidence type="ECO:0000256" key="1">
    <source>
        <dbReference type="SAM" id="Phobius"/>
    </source>
</evidence>